<dbReference type="GeneID" id="29067962"/>
<dbReference type="KEGG" id="vg:29067962"/>
<evidence type="ECO:0000313" key="1">
    <source>
        <dbReference type="EMBL" id="AOE44580.1"/>
    </source>
</evidence>
<dbReference type="Proteomes" id="UP000203357">
    <property type="component" value="Segment"/>
</dbReference>
<gene>
    <name evidence="1" type="primary">72</name>
    <name evidence="1" type="ORF">SEA_JUMBO_72</name>
</gene>
<accession>A0A1B3B0M3</accession>
<dbReference type="EMBL" id="KX557281">
    <property type="protein sequence ID" value="AOE44580.1"/>
    <property type="molecule type" value="Genomic_DNA"/>
</dbReference>
<proteinExistence type="predicted"/>
<reference evidence="2" key="1">
    <citation type="submission" date="2016-07" db="EMBL/GenBank/DDBJ databases">
        <authorList>
            <person name="Florea S."/>
            <person name="Webb J.S."/>
            <person name="Jaromczyk J."/>
            <person name="Schardl C.L."/>
        </authorList>
    </citation>
    <scope>NUCLEOTIDE SEQUENCE [LARGE SCALE GENOMIC DNA]</scope>
</reference>
<sequence>MIKRIEVRKFVARDRFEKSCPACGGPGKFAVNWWEQTLVIDIGRLNLTVNFPRYRLPEEKFFWYQDLNKVRKRTGHGMPF</sequence>
<keyword evidence="2" id="KW-1185">Reference proteome</keyword>
<name>A0A1B3B0M3_9CAUD</name>
<dbReference type="RefSeq" id="YP_009291037.1">
    <property type="nucleotide sequence ID" value="NC_031109.1"/>
</dbReference>
<organism evidence="1 2">
    <name type="scientific">Gordonia phage Jumbo</name>
    <dbReference type="NCBI Taxonomy" id="1887650"/>
    <lineage>
        <taxon>Viruses</taxon>
        <taxon>Duplodnaviria</taxon>
        <taxon>Heunggongvirae</taxon>
        <taxon>Uroviricota</taxon>
        <taxon>Caudoviricetes</taxon>
        <taxon>Gorjumvirus</taxon>
        <taxon>Gorjumvirus jumbo</taxon>
    </lineage>
</organism>
<protein>
    <submittedName>
        <fullName evidence="1">Uncharacterized protein</fullName>
    </submittedName>
</protein>
<evidence type="ECO:0000313" key="2">
    <source>
        <dbReference type="Proteomes" id="UP000203357"/>
    </source>
</evidence>